<keyword evidence="2" id="KW-1185">Reference proteome</keyword>
<gene>
    <name evidence="1" type="ORF">KIMC2_04520</name>
</gene>
<evidence type="ECO:0000313" key="2">
    <source>
        <dbReference type="Proteomes" id="UP001321804"/>
    </source>
</evidence>
<dbReference type="EMBL" id="AP026801">
    <property type="protein sequence ID" value="BDR55890.1"/>
    <property type="molecule type" value="Genomic_DNA"/>
</dbReference>
<evidence type="ECO:0000313" key="1">
    <source>
        <dbReference type="EMBL" id="BDR55890.1"/>
    </source>
</evidence>
<dbReference type="KEGG" id="xak:KIMC2_04520"/>
<accession>A0AAU9D897</accession>
<reference evidence="1 2" key="1">
    <citation type="journal article" date="2023" name="Microbiol. Spectr.">
        <title>Symbiosis of Carpenter Bees with Uncharacterized Lactic Acid Bacteria Showing NAD Auxotrophy.</title>
        <authorList>
            <person name="Kawasaki S."/>
            <person name="Ozawa K."/>
            <person name="Mori T."/>
            <person name="Yamamoto A."/>
            <person name="Ito M."/>
            <person name="Ohkuma M."/>
            <person name="Sakamoto M."/>
            <person name="Matsutani M."/>
        </authorList>
    </citation>
    <scope>NUCLEOTIDE SEQUENCE [LARGE SCALE GENOMIC DNA]</scope>
    <source>
        <strain evidence="1 2">KimC2</strain>
    </source>
</reference>
<sequence>MSLLKERANLYLDSIKSVLKNIFLLLPTNSTGTVSSKTLNLTIPLVLELLVSPVPVKDPFSIRLIIIFEDVSTSSLSGSSIFASLILKFTFSFLVVDN</sequence>
<dbReference type="Proteomes" id="UP001321804">
    <property type="component" value="Chromosome"/>
</dbReference>
<protein>
    <submittedName>
        <fullName evidence="1">Uncharacterized protein</fullName>
    </submittedName>
</protein>
<organism evidence="1 2">
    <name type="scientific">Xylocopilactobacillus apis</name>
    <dbReference type="NCBI Taxonomy" id="2932183"/>
    <lineage>
        <taxon>Bacteria</taxon>
        <taxon>Bacillati</taxon>
        <taxon>Bacillota</taxon>
        <taxon>Bacilli</taxon>
        <taxon>Lactobacillales</taxon>
        <taxon>Lactobacillaceae</taxon>
        <taxon>Xylocopilactobacillus</taxon>
    </lineage>
</organism>
<name>A0AAU9D897_9LACO</name>
<proteinExistence type="predicted"/>
<dbReference type="AlphaFoldDB" id="A0AAU9D897"/>